<proteinExistence type="predicted"/>
<dbReference type="EMBL" id="JBFAUJ010000002">
    <property type="protein sequence ID" value="MEV8458707.1"/>
    <property type="molecule type" value="Genomic_DNA"/>
</dbReference>
<reference evidence="1 2" key="1">
    <citation type="submission" date="2024-06" db="EMBL/GenBank/DDBJ databases">
        <title>The Natural Products Discovery Center: Release of the First 8490 Sequenced Strains for Exploring Actinobacteria Biosynthetic Diversity.</title>
        <authorList>
            <person name="Kalkreuter E."/>
            <person name="Kautsar S.A."/>
            <person name="Yang D."/>
            <person name="Bader C.D."/>
            <person name="Teijaro C.N."/>
            <person name="Fluegel L."/>
            <person name="Davis C.M."/>
            <person name="Simpson J.R."/>
            <person name="Lauterbach L."/>
            <person name="Steele A.D."/>
            <person name="Gui C."/>
            <person name="Meng S."/>
            <person name="Li G."/>
            <person name="Viehrig K."/>
            <person name="Ye F."/>
            <person name="Su P."/>
            <person name="Kiefer A.F."/>
            <person name="Nichols A."/>
            <person name="Cepeda A.J."/>
            <person name="Yan W."/>
            <person name="Fan B."/>
            <person name="Jiang Y."/>
            <person name="Adhikari A."/>
            <person name="Zheng C.-J."/>
            <person name="Schuster L."/>
            <person name="Cowan T.M."/>
            <person name="Smanski M.J."/>
            <person name="Chevrette M.G."/>
            <person name="De Carvalho L.P.S."/>
            <person name="Shen B."/>
        </authorList>
    </citation>
    <scope>NUCLEOTIDE SEQUENCE [LARGE SCALE GENOMIC DNA]</scope>
    <source>
        <strain evidence="1 2">NPDC052360</strain>
    </source>
</reference>
<dbReference type="Proteomes" id="UP001553148">
    <property type="component" value="Unassembled WGS sequence"/>
</dbReference>
<gene>
    <name evidence="1" type="ORF">AB0470_04035</name>
</gene>
<dbReference type="RefSeq" id="WP_239513211.1">
    <property type="nucleotide sequence ID" value="NZ_JBFAUJ010000002.1"/>
</dbReference>
<accession>A0ABV3KHF4</accession>
<evidence type="ECO:0000313" key="1">
    <source>
        <dbReference type="EMBL" id="MEV8458707.1"/>
    </source>
</evidence>
<dbReference type="InterPro" id="IPR027434">
    <property type="entry name" value="Homing_endonucl"/>
</dbReference>
<sequence>MGGRLRARDVSVGCRVWTMDGSRTVQTTVAELAAAEARHLVDVVTDHATFTVAPEQLLGSPDGWVHAHDAAGTVLAWTPARKLCRERLTVRPGYDLGYLVGATCSDGTVGKNYVSLVVNDRAFAERYAKSLLGATGLAARVQAVVRPSGYLQREAPGFRVRVVSSYLADLMRQYTGGDAHHQRQRFPRVVLHDRDTFEGFLDGYTDGDGCRSKRWSGRVLISANVPFLAELAGVIGARFTPRTAELASHLVVVDNWPSRGTFRPERHPLELIESSWTEVREVRPRRAAGTKPFTLYSYRLEPYPDFLVHGHLARQPW</sequence>
<evidence type="ECO:0000313" key="2">
    <source>
        <dbReference type="Proteomes" id="UP001553148"/>
    </source>
</evidence>
<protein>
    <submittedName>
        <fullName evidence="1">Uncharacterized protein</fullName>
    </submittedName>
</protein>
<name>A0ABV3KHF4_STRGS</name>
<keyword evidence="2" id="KW-1185">Reference proteome</keyword>
<organism evidence="1 2">
    <name type="scientific">Streptomyces griseosporeus</name>
    <dbReference type="NCBI Taxonomy" id="1910"/>
    <lineage>
        <taxon>Bacteria</taxon>
        <taxon>Bacillati</taxon>
        <taxon>Actinomycetota</taxon>
        <taxon>Actinomycetes</taxon>
        <taxon>Kitasatosporales</taxon>
        <taxon>Streptomycetaceae</taxon>
        <taxon>Streptomyces</taxon>
    </lineage>
</organism>
<dbReference type="Gene3D" id="3.10.28.10">
    <property type="entry name" value="Homing endonucleases"/>
    <property type="match status" value="1"/>
</dbReference>
<comment type="caution">
    <text evidence="1">The sequence shown here is derived from an EMBL/GenBank/DDBJ whole genome shotgun (WGS) entry which is preliminary data.</text>
</comment>